<evidence type="ECO:0000313" key="2">
    <source>
        <dbReference type="Proteomes" id="UP000663882"/>
    </source>
</evidence>
<proteinExistence type="predicted"/>
<sequence>MKNFSFYVFNSFFRKRQNTKAKYNNLRDRIQWFKDQLNGTQTHLSQPEIHELIHR</sequence>
<dbReference type="OrthoDB" id="270284at2759"/>
<dbReference type="AlphaFoldDB" id="A0A815VFN6"/>
<feature type="non-terminal residue" evidence="1">
    <location>
        <position position="55"/>
    </location>
</feature>
<organism evidence="1 2">
    <name type="scientific">Rotaria sordida</name>
    <dbReference type="NCBI Taxonomy" id="392033"/>
    <lineage>
        <taxon>Eukaryota</taxon>
        <taxon>Metazoa</taxon>
        <taxon>Spiralia</taxon>
        <taxon>Gnathifera</taxon>
        <taxon>Rotifera</taxon>
        <taxon>Eurotatoria</taxon>
        <taxon>Bdelloidea</taxon>
        <taxon>Philodinida</taxon>
        <taxon>Philodinidae</taxon>
        <taxon>Rotaria</taxon>
    </lineage>
</organism>
<reference evidence="1" key="1">
    <citation type="submission" date="2021-02" db="EMBL/GenBank/DDBJ databases">
        <authorList>
            <person name="Nowell W R."/>
        </authorList>
    </citation>
    <scope>NUCLEOTIDE SEQUENCE</scope>
</reference>
<accession>A0A815VFN6</accession>
<name>A0A815VFN6_9BILA</name>
<gene>
    <name evidence="1" type="ORF">RFH988_LOCUS39462</name>
</gene>
<protein>
    <submittedName>
        <fullName evidence="1">Uncharacterized protein</fullName>
    </submittedName>
</protein>
<dbReference type="Proteomes" id="UP000663882">
    <property type="component" value="Unassembled WGS sequence"/>
</dbReference>
<comment type="caution">
    <text evidence="1">The sequence shown here is derived from an EMBL/GenBank/DDBJ whole genome shotgun (WGS) entry which is preliminary data.</text>
</comment>
<evidence type="ECO:0000313" key="1">
    <source>
        <dbReference type="EMBL" id="CAF1529581.1"/>
    </source>
</evidence>
<dbReference type="EMBL" id="CAJNOO010019272">
    <property type="protein sequence ID" value="CAF1529581.1"/>
    <property type="molecule type" value="Genomic_DNA"/>
</dbReference>
<dbReference type="InterPro" id="IPR021346">
    <property type="entry name" value="Tma16"/>
</dbReference>
<dbReference type="Pfam" id="PF11176">
    <property type="entry name" value="Tma16"/>
    <property type="match status" value="1"/>
</dbReference>